<dbReference type="SMART" id="SM00744">
    <property type="entry name" value="RINGv"/>
    <property type="match status" value="1"/>
</dbReference>
<keyword evidence="5" id="KW-0862">Zinc</keyword>
<evidence type="ECO:0000256" key="7">
    <source>
        <dbReference type="ARBA" id="ARBA00023136"/>
    </source>
</evidence>
<dbReference type="EMBL" id="MU805993">
    <property type="protein sequence ID" value="KAJ3842824.1"/>
    <property type="molecule type" value="Genomic_DNA"/>
</dbReference>
<evidence type="ECO:0000256" key="6">
    <source>
        <dbReference type="ARBA" id="ARBA00022989"/>
    </source>
</evidence>
<feature type="domain" description="RING-CH-type" evidence="8">
    <location>
        <begin position="25"/>
        <end position="90"/>
    </location>
</feature>
<reference evidence="9" key="1">
    <citation type="submission" date="2022-08" db="EMBL/GenBank/DDBJ databases">
        <authorList>
            <consortium name="DOE Joint Genome Institute"/>
            <person name="Min B."/>
            <person name="Riley R."/>
            <person name="Sierra-Patev S."/>
            <person name="Naranjo-Ortiz M."/>
            <person name="Looney B."/>
            <person name="Konkel Z."/>
            <person name="Slot J.C."/>
            <person name="Sakamoto Y."/>
            <person name="Steenwyk J.L."/>
            <person name="Rokas A."/>
            <person name="Carro J."/>
            <person name="Camarero S."/>
            <person name="Ferreira P."/>
            <person name="Molpeceres G."/>
            <person name="Ruiz-Duenas F.J."/>
            <person name="Serrano A."/>
            <person name="Henrissat B."/>
            <person name="Drula E."/>
            <person name="Hughes K.W."/>
            <person name="Mata J.L."/>
            <person name="Ishikawa N.K."/>
            <person name="Vargas-Isla R."/>
            <person name="Ushijima S."/>
            <person name="Smith C.A."/>
            <person name="Ahrendt S."/>
            <person name="Andreopoulos W."/>
            <person name="He G."/>
            <person name="Labutti K."/>
            <person name="Lipzen A."/>
            <person name="Ng V."/>
            <person name="Sandor L."/>
            <person name="Barry K."/>
            <person name="Martinez A.T."/>
            <person name="Xiao Y."/>
            <person name="Gibbons J.G."/>
            <person name="Terashima K."/>
            <person name="Hibbett D.S."/>
            <person name="Grigoriev I.V."/>
        </authorList>
    </citation>
    <scope>NUCLEOTIDE SEQUENCE</scope>
    <source>
        <strain evidence="9">TFB9207</strain>
    </source>
</reference>
<comment type="caution">
    <text evidence="9">The sequence shown here is derived from an EMBL/GenBank/DDBJ whole genome shotgun (WGS) entry which is preliminary data.</text>
</comment>
<keyword evidence="4" id="KW-0863">Zinc-finger</keyword>
<keyword evidence="2" id="KW-0812">Transmembrane</keyword>
<evidence type="ECO:0000259" key="8">
    <source>
        <dbReference type="PROSITE" id="PS51292"/>
    </source>
</evidence>
<name>A0AA38PH61_9AGAR</name>
<evidence type="ECO:0000256" key="4">
    <source>
        <dbReference type="ARBA" id="ARBA00022771"/>
    </source>
</evidence>
<evidence type="ECO:0000313" key="9">
    <source>
        <dbReference type="EMBL" id="KAJ3842824.1"/>
    </source>
</evidence>
<evidence type="ECO:0000256" key="3">
    <source>
        <dbReference type="ARBA" id="ARBA00022723"/>
    </source>
</evidence>
<evidence type="ECO:0000256" key="2">
    <source>
        <dbReference type="ARBA" id="ARBA00022692"/>
    </source>
</evidence>
<evidence type="ECO:0000256" key="1">
    <source>
        <dbReference type="ARBA" id="ARBA00004141"/>
    </source>
</evidence>
<dbReference type="InterPro" id="IPR013083">
    <property type="entry name" value="Znf_RING/FYVE/PHD"/>
</dbReference>
<keyword evidence="7" id="KW-0472">Membrane</keyword>
<sequence>MSNATPVSRRTSLLNDLNNKRVPTIDDLRVKECFICRDEETYDEPPPRRREWVHPCKCKLIAHQSCLLNMVSRSTTRAKCPQCEYEYQIQTNRKFRVSSLFFRIGDTIFQAMGMSFLATSAVGVATSTVISVLAVGTGYGAVAVREFFGAELFDLLLTDEPGNWQIGHYIFLCLTPLRLVSPLVNLGNFTPFFFLWPSIPPRAVREQLVADSTRIDTDSSYPTFKKRTWPPSLSTFGFIAMGSSMLYNRAFSRFSEWVLGMKQPAARGFVPGLTFRREFRRQEGPDGAEQEAVLQVQRDVPEAVDMPFANLNGATQYPNISMMIGLLKPFIASGIGHLLYLGAQHSRTLRFVLGIPHPTSTPPLYTSPKLIPELTNNTWYWRYYTEAALGEMDPVWIRNSVGLGIFIVIRDSAHLFHLWLTKREMASRRLKNRDFAGVDLKELDLVQRPNPIT</sequence>
<keyword evidence="3" id="KW-0479">Metal-binding</keyword>
<protein>
    <recommendedName>
        <fullName evidence="8">RING-CH-type domain-containing protein</fullName>
    </recommendedName>
</protein>
<organism evidence="9 10">
    <name type="scientific">Lentinula raphanica</name>
    <dbReference type="NCBI Taxonomy" id="153919"/>
    <lineage>
        <taxon>Eukaryota</taxon>
        <taxon>Fungi</taxon>
        <taxon>Dikarya</taxon>
        <taxon>Basidiomycota</taxon>
        <taxon>Agaricomycotina</taxon>
        <taxon>Agaricomycetes</taxon>
        <taxon>Agaricomycetidae</taxon>
        <taxon>Agaricales</taxon>
        <taxon>Marasmiineae</taxon>
        <taxon>Omphalotaceae</taxon>
        <taxon>Lentinula</taxon>
    </lineage>
</organism>
<evidence type="ECO:0000313" key="10">
    <source>
        <dbReference type="Proteomes" id="UP001163846"/>
    </source>
</evidence>
<dbReference type="GO" id="GO:0008270">
    <property type="term" value="F:zinc ion binding"/>
    <property type="evidence" value="ECO:0007669"/>
    <property type="project" value="UniProtKB-KW"/>
</dbReference>
<proteinExistence type="predicted"/>
<keyword evidence="6" id="KW-1133">Transmembrane helix</keyword>
<dbReference type="Gene3D" id="3.30.40.10">
    <property type="entry name" value="Zinc/RING finger domain, C3HC4 (zinc finger)"/>
    <property type="match status" value="1"/>
</dbReference>
<accession>A0AA38PH61</accession>
<dbReference type="Proteomes" id="UP001163846">
    <property type="component" value="Unassembled WGS sequence"/>
</dbReference>
<dbReference type="PROSITE" id="PS51292">
    <property type="entry name" value="ZF_RING_CH"/>
    <property type="match status" value="1"/>
</dbReference>
<comment type="subcellular location">
    <subcellularLocation>
        <location evidence="1">Membrane</location>
        <topology evidence="1">Multi-pass membrane protein</topology>
    </subcellularLocation>
</comment>
<dbReference type="AlphaFoldDB" id="A0AA38PH61"/>
<dbReference type="GO" id="GO:0016020">
    <property type="term" value="C:membrane"/>
    <property type="evidence" value="ECO:0007669"/>
    <property type="project" value="UniProtKB-SubCell"/>
</dbReference>
<dbReference type="InterPro" id="IPR011016">
    <property type="entry name" value="Znf_RING-CH"/>
</dbReference>
<keyword evidence="10" id="KW-1185">Reference proteome</keyword>
<evidence type="ECO:0000256" key="5">
    <source>
        <dbReference type="ARBA" id="ARBA00022833"/>
    </source>
</evidence>
<dbReference type="PANTHER" id="PTHR46283">
    <property type="entry name" value="E3 UBIQUITIN-PROTEIN LIGASE MARCH5"/>
    <property type="match status" value="1"/>
</dbReference>
<gene>
    <name evidence="9" type="ORF">F5878DRAFT_606589</name>
</gene>
<dbReference type="SUPFAM" id="SSF57850">
    <property type="entry name" value="RING/U-box"/>
    <property type="match status" value="1"/>
</dbReference>